<gene>
    <name evidence="1" type="ORF">PPENT_87.1.T0500105</name>
</gene>
<dbReference type="Proteomes" id="UP000689195">
    <property type="component" value="Unassembled WGS sequence"/>
</dbReference>
<reference evidence="1" key="1">
    <citation type="submission" date="2021-01" db="EMBL/GenBank/DDBJ databases">
        <authorList>
            <consortium name="Genoscope - CEA"/>
            <person name="William W."/>
        </authorList>
    </citation>
    <scope>NUCLEOTIDE SEQUENCE</scope>
</reference>
<sequence length="210" mass="24368">MFSKPQILFGCDSYFNSPVVSYCNSPLRSENEYRWMSESDQYPIYPAKKEIIVQESEENFEVCSGTTKIKNLYSGKMKPSIDTALEKISAQQEKEIPQIKKLISKKEVHMLPGESKNIPKNYTRALKQFIISNFDSSVLQNADIKKFLATKPEKACKQTLENSLKNCQQLKQISQIFFGNLQWGKTFLEENKVELEPYFRFNSIWFGSKN</sequence>
<protein>
    <submittedName>
        <fullName evidence="1">Uncharacterized protein</fullName>
    </submittedName>
</protein>
<dbReference type="OrthoDB" id="311554at2759"/>
<dbReference type="EMBL" id="CAJJDO010000050">
    <property type="protein sequence ID" value="CAD8169010.1"/>
    <property type="molecule type" value="Genomic_DNA"/>
</dbReference>
<evidence type="ECO:0000313" key="1">
    <source>
        <dbReference type="EMBL" id="CAD8169010.1"/>
    </source>
</evidence>
<evidence type="ECO:0000313" key="2">
    <source>
        <dbReference type="Proteomes" id="UP000689195"/>
    </source>
</evidence>
<keyword evidence="2" id="KW-1185">Reference proteome</keyword>
<organism evidence="1 2">
    <name type="scientific">Paramecium pentaurelia</name>
    <dbReference type="NCBI Taxonomy" id="43138"/>
    <lineage>
        <taxon>Eukaryota</taxon>
        <taxon>Sar</taxon>
        <taxon>Alveolata</taxon>
        <taxon>Ciliophora</taxon>
        <taxon>Intramacronucleata</taxon>
        <taxon>Oligohymenophorea</taxon>
        <taxon>Peniculida</taxon>
        <taxon>Parameciidae</taxon>
        <taxon>Paramecium</taxon>
    </lineage>
</organism>
<comment type="caution">
    <text evidence="1">The sequence shown here is derived from an EMBL/GenBank/DDBJ whole genome shotgun (WGS) entry which is preliminary data.</text>
</comment>
<name>A0A8S1UVA3_9CILI</name>
<proteinExistence type="predicted"/>
<dbReference type="AlphaFoldDB" id="A0A8S1UVA3"/>
<accession>A0A8S1UVA3</accession>